<dbReference type="InterPro" id="IPR050950">
    <property type="entry name" value="HTH-type_LysR_regulators"/>
</dbReference>
<dbReference type="SUPFAM" id="SSF46785">
    <property type="entry name" value="Winged helix' DNA-binding domain"/>
    <property type="match status" value="1"/>
</dbReference>
<evidence type="ECO:0000256" key="3">
    <source>
        <dbReference type="ARBA" id="ARBA00023125"/>
    </source>
</evidence>
<dbReference type="CDD" id="cd05466">
    <property type="entry name" value="PBP2_LTTR_substrate"/>
    <property type="match status" value="1"/>
</dbReference>
<keyword evidence="4" id="KW-0804">Transcription</keyword>
<dbReference type="PANTHER" id="PTHR30419:SF8">
    <property type="entry name" value="NITROGEN ASSIMILATION TRANSCRIPTIONAL ACTIVATOR-RELATED"/>
    <property type="match status" value="1"/>
</dbReference>
<dbReference type="GO" id="GO:0003700">
    <property type="term" value="F:DNA-binding transcription factor activity"/>
    <property type="evidence" value="ECO:0007669"/>
    <property type="project" value="InterPro"/>
</dbReference>
<dbReference type="PRINTS" id="PR00039">
    <property type="entry name" value="HTHLYSR"/>
</dbReference>
<dbReference type="FunFam" id="1.10.10.10:FF:000001">
    <property type="entry name" value="LysR family transcriptional regulator"/>
    <property type="match status" value="1"/>
</dbReference>
<dbReference type="GO" id="GO:0003677">
    <property type="term" value="F:DNA binding"/>
    <property type="evidence" value="ECO:0007669"/>
    <property type="project" value="UniProtKB-KW"/>
</dbReference>
<dbReference type="InterPro" id="IPR036390">
    <property type="entry name" value="WH_DNA-bd_sf"/>
</dbReference>
<dbReference type="PANTHER" id="PTHR30419">
    <property type="entry name" value="HTH-TYPE TRANSCRIPTIONAL REGULATOR YBHD"/>
    <property type="match status" value="1"/>
</dbReference>
<evidence type="ECO:0000256" key="1">
    <source>
        <dbReference type="ARBA" id="ARBA00009437"/>
    </source>
</evidence>
<dbReference type="GO" id="GO:0005829">
    <property type="term" value="C:cytosol"/>
    <property type="evidence" value="ECO:0007669"/>
    <property type="project" value="TreeGrafter"/>
</dbReference>
<gene>
    <name evidence="6" type="ORF">H9977_00830</name>
</gene>
<dbReference type="EMBL" id="DXEL01000008">
    <property type="protein sequence ID" value="HIX73589.1"/>
    <property type="molecule type" value="Genomic_DNA"/>
</dbReference>
<organism evidence="6 7">
    <name type="scientific">Candidatus Parabacteroides intestinipullorum</name>
    <dbReference type="NCBI Taxonomy" id="2838723"/>
    <lineage>
        <taxon>Bacteria</taxon>
        <taxon>Pseudomonadati</taxon>
        <taxon>Bacteroidota</taxon>
        <taxon>Bacteroidia</taxon>
        <taxon>Bacteroidales</taxon>
        <taxon>Tannerellaceae</taxon>
        <taxon>Parabacteroides</taxon>
    </lineage>
</organism>
<evidence type="ECO:0000313" key="7">
    <source>
        <dbReference type="Proteomes" id="UP000886740"/>
    </source>
</evidence>
<name>A0A9D2BFQ4_9BACT</name>
<dbReference type="InterPro" id="IPR036388">
    <property type="entry name" value="WH-like_DNA-bd_sf"/>
</dbReference>
<comment type="caution">
    <text evidence="6">The sequence shown here is derived from an EMBL/GenBank/DDBJ whole genome shotgun (WGS) entry which is preliminary data.</text>
</comment>
<comment type="similarity">
    <text evidence="1">Belongs to the LysR transcriptional regulatory family.</text>
</comment>
<evidence type="ECO:0000259" key="5">
    <source>
        <dbReference type="PROSITE" id="PS50931"/>
    </source>
</evidence>
<evidence type="ECO:0000256" key="4">
    <source>
        <dbReference type="ARBA" id="ARBA00023163"/>
    </source>
</evidence>
<proteinExistence type="inferred from homology"/>
<dbReference type="Proteomes" id="UP000886740">
    <property type="component" value="Unassembled WGS sequence"/>
</dbReference>
<dbReference type="SUPFAM" id="SSF53850">
    <property type="entry name" value="Periplasmic binding protein-like II"/>
    <property type="match status" value="1"/>
</dbReference>
<dbReference type="Gene3D" id="1.10.10.10">
    <property type="entry name" value="Winged helix-like DNA-binding domain superfamily/Winged helix DNA-binding domain"/>
    <property type="match status" value="1"/>
</dbReference>
<evidence type="ECO:0000256" key="2">
    <source>
        <dbReference type="ARBA" id="ARBA00023015"/>
    </source>
</evidence>
<reference evidence="6" key="1">
    <citation type="journal article" date="2021" name="PeerJ">
        <title>Extensive microbial diversity within the chicken gut microbiome revealed by metagenomics and culture.</title>
        <authorList>
            <person name="Gilroy R."/>
            <person name="Ravi A."/>
            <person name="Getino M."/>
            <person name="Pursley I."/>
            <person name="Horton D.L."/>
            <person name="Alikhan N.F."/>
            <person name="Baker D."/>
            <person name="Gharbi K."/>
            <person name="Hall N."/>
            <person name="Watson M."/>
            <person name="Adriaenssens E.M."/>
            <person name="Foster-Nyarko E."/>
            <person name="Jarju S."/>
            <person name="Secka A."/>
            <person name="Antonio M."/>
            <person name="Oren A."/>
            <person name="Chaudhuri R.R."/>
            <person name="La Ragione R."/>
            <person name="Hildebrand F."/>
            <person name="Pallen M.J."/>
        </authorList>
    </citation>
    <scope>NUCLEOTIDE SEQUENCE</scope>
    <source>
        <strain evidence="6">ChiGjej6B6-14162</strain>
    </source>
</reference>
<dbReference type="Gene3D" id="3.40.190.290">
    <property type="match status" value="1"/>
</dbReference>
<sequence>MELRQLKYFKAACELRNFSEAARLLHISQSTLSQQVKQLEDELDVPLFDRVGKRVVPTEAGLAFLPYATKAIHDAENGKQIIRDLKGIETGELRIGVTYSMSPLLIAALGRFSQNYPKIRIEVIFATSEELLERLGGNDLDFVLSFKPEGMPEQADDSHEPFETMPLFTSRLYFVVHQSHPLAALPSITLGRLSRVPLILPGKGFATRKKVEELRRKHHLELTVSVEMNDVHTILHALAGGRWGTILTKAATHGEPNLVQIPILYADKLASRGFLFWPRGSYRKRSAQAFAAILLEIVGGNSPQEG</sequence>
<accession>A0A9D2BFQ4</accession>
<keyword evidence="2" id="KW-0805">Transcription regulation</keyword>
<dbReference type="InterPro" id="IPR005119">
    <property type="entry name" value="LysR_subst-bd"/>
</dbReference>
<dbReference type="InterPro" id="IPR000847">
    <property type="entry name" value="LysR_HTH_N"/>
</dbReference>
<dbReference type="Pfam" id="PF03466">
    <property type="entry name" value="LysR_substrate"/>
    <property type="match status" value="1"/>
</dbReference>
<feature type="domain" description="HTH lysR-type" evidence="5">
    <location>
        <begin position="1"/>
        <end position="58"/>
    </location>
</feature>
<dbReference type="PROSITE" id="PS50931">
    <property type="entry name" value="HTH_LYSR"/>
    <property type="match status" value="1"/>
</dbReference>
<evidence type="ECO:0000313" key="6">
    <source>
        <dbReference type="EMBL" id="HIX73589.1"/>
    </source>
</evidence>
<dbReference type="AlphaFoldDB" id="A0A9D2BFQ4"/>
<dbReference type="Pfam" id="PF00126">
    <property type="entry name" value="HTH_1"/>
    <property type="match status" value="1"/>
</dbReference>
<protein>
    <submittedName>
        <fullName evidence="6">LysR family transcriptional regulator</fullName>
    </submittedName>
</protein>
<keyword evidence="3" id="KW-0238">DNA-binding</keyword>
<reference evidence="6" key="2">
    <citation type="submission" date="2021-04" db="EMBL/GenBank/DDBJ databases">
        <authorList>
            <person name="Gilroy R."/>
        </authorList>
    </citation>
    <scope>NUCLEOTIDE SEQUENCE</scope>
    <source>
        <strain evidence="6">ChiGjej6B6-14162</strain>
    </source>
</reference>